<accession>A0A0K0XAE0</accession>
<feature type="transmembrane region" description="Helical" evidence="1">
    <location>
        <begin position="45"/>
        <end position="66"/>
    </location>
</feature>
<dbReference type="KEGG" id="mgo:AFA91_23400"/>
<keyword evidence="1" id="KW-0472">Membrane</keyword>
<dbReference type="PATRIC" id="fig|134601.6.peg.4838"/>
<evidence type="ECO:0000313" key="2">
    <source>
        <dbReference type="EMBL" id="AKS34346.1"/>
    </source>
</evidence>
<protein>
    <submittedName>
        <fullName evidence="2">Uncharacterized protein</fullName>
    </submittedName>
</protein>
<sequence length="72" mass="8147">MILGWPSSAFTAVGQRLTSMFTVQQSVLWDAMFHRFRSCVFRLRFTVSYATALFVVASVLLVLGPLPFGERM</sequence>
<keyword evidence="1" id="KW-1133">Transmembrane helix</keyword>
<evidence type="ECO:0000256" key="1">
    <source>
        <dbReference type="SAM" id="Phobius"/>
    </source>
</evidence>
<name>A0A0K0XAE0_MYCGD</name>
<dbReference type="AlphaFoldDB" id="A0A0K0XAE0"/>
<organism evidence="2 3">
    <name type="scientific">Mycolicibacterium goodii</name>
    <name type="common">Mycobacterium goodii</name>
    <dbReference type="NCBI Taxonomy" id="134601"/>
    <lineage>
        <taxon>Bacteria</taxon>
        <taxon>Bacillati</taxon>
        <taxon>Actinomycetota</taxon>
        <taxon>Actinomycetes</taxon>
        <taxon>Mycobacteriales</taxon>
        <taxon>Mycobacteriaceae</taxon>
        <taxon>Mycolicibacterium</taxon>
    </lineage>
</organism>
<gene>
    <name evidence="2" type="ORF">AFA91_23400</name>
</gene>
<evidence type="ECO:0000313" key="3">
    <source>
        <dbReference type="Proteomes" id="UP000062255"/>
    </source>
</evidence>
<reference evidence="2 3" key="1">
    <citation type="submission" date="2015-07" db="EMBL/GenBank/DDBJ databases">
        <title>Complete genome sequence of Mycobacterium goodii X7B, a facultative thermophilic biodesulfurizing bacterium.</title>
        <authorList>
            <person name="Yu B."/>
            <person name="Li F."/>
            <person name="Xu P."/>
        </authorList>
    </citation>
    <scope>NUCLEOTIDE SEQUENCE [LARGE SCALE GENOMIC DNA]</scope>
    <source>
        <strain evidence="2 3">X7B</strain>
    </source>
</reference>
<proteinExistence type="predicted"/>
<keyword evidence="1" id="KW-0812">Transmembrane</keyword>
<dbReference type="EMBL" id="CP012150">
    <property type="protein sequence ID" value="AKS34346.1"/>
    <property type="molecule type" value="Genomic_DNA"/>
</dbReference>
<dbReference type="Proteomes" id="UP000062255">
    <property type="component" value="Chromosome"/>
</dbReference>